<protein>
    <submittedName>
        <fullName evidence="1">Uncharacterized protein</fullName>
    </submittedName>
</protein>
<dbReference type="Proteomes" id="UP000198635">
    <property type="component" value="Unassembled WGS sequence"/>
</dbReference>
<organism evidence="1 2">
    <name type="scientific">Desulfomicrobium apsheronum</name>
    <dbReference type="NCBI Taxonomy" id="52560"/>
    <lineage>
        <taxon>Bacteria</taxon>
        <taxon>Pseudomonadati</taxon>
        <taxon>Thermodesulfobacteriota</taxon>
        <taxon>Desulfovibrionia</taxon>
        <taxon>Desulfovibrionales</taxon>
        <taxon>Desulfomicrobiaceae</taxon>
        <taxon>Desulfomicrobium</taxon>
    </lineage>
</organism>
<dbReference type="AlphaFoldDB" id="A0A1I3S469"/>
<sequence>MPPWVATGSQATTGPQEGVPEVASHDFLDPLAFRSVGLKAVTVARKSVTGICDDIRSFSDGLRYGFLHICSRIHKRSYCERRYRAFSNIFAMPRCSLPKYLTLQPCAYRKLSSFSVAAVHDAPNVHIFASSLNPGFHSGSPEQFWPEEVEDEYRARQSLHATECHGCRACGNPWIKGARFDS</sequence>
<proteinExistence type="predicted"/>
<gene>
    <name evidence="1" type="ORF">SAMN04488082_10418</name>
</gene>
<reference evidence="2" key="1">
    <citation type="submission" date="2016-10" db="EMBL/GenBank/DDBJ databases">
        <authorList>
            <person name="Varghese N."/>
            <person name="Submissions S."/>
        </authorList>
    </citation>
    <scope>NUCLEOTIDE SEQUENCE [LARGE SCALE GENOMIC DNA]</scope>
    <source>
        <strain evidence="2">DSM 5918</strain>
    </source>
</reference>
<keyword evidence="2" id="KW-1185">Reference proteome</keyword>
<name>A0A1I3S469_9BACT</name>
<dbReference type="STRING" id="52560.SAMN04488082_10418"/>
<evidence type="ECO:0000313" key="2">
    <source>
        <dbReference type="Proteomes" id="UP000198635"/>
    </source>
</evidence>
<dbReference type="EMBL" id="FORX01000004">
    <property type="protein sequence ID" value="SFJ53408.1"/>
    <property type="molecule type" value="Genomic_DNA"/>
</dbReference>
<accession>A0A1I3S469</accession>
<evidence type="ECO:0000313" key="1">
    <source>
        <dbReference type="EMBL" id="SFJ53408.1"/>
    </source>
</evidence>